<dbReference type="AlphaFoldDB" id="A0A0B5QHC8"/>
<keyword evidence="3" id="KW-0560">Oxidoreductase</keyword>
<dbReference type="SUPFAM" id="SSF51735">
    <property type="entry name" value="NAD(P)-binding Rossmann-fold domains"/>
    <property type="match status" value="1"/>
</dbReference>
<keyword evidence="2" id="KW-0521">NADP</keyword>
<evidence type="ECO:0000256" key="3">
    <source>
        <dbReference type="ARBA" id="ARBA00023002"/>
    </source>
</evidence>
<evidence type="ECO:0000256" key="1">
    <source>
        <dbReference type="ARBA" id="ARBA00006484"/>
    </source>
</evidence>
<sequence length="327" mass="36051">MKNTTQTPINSKYNFFTTAKDVIEDIDLKDKIAIITGGYSGIGMETAKVLAEAGATVIIPARDIEKAKEAIAKIPNIEIEHLDLMDPMSINSFAQKFINSQRSLHILINSAGIMAPPLIRDKRGYESQFATNHLGHFQLTARLWPTLKNAKGARVISVSSRAQRLGGVNFDDPNFQKTEYDSWKAYAQSKSANSLFAVELDRLGKTHGVRAFSVHPGLIPTTNLGRFSVNGKAAVQELKTNTRKDDTNTKSNEFKTIEQGAATSVWCATNSILDGMGGVYCEDCNIAEAVPYDSLKDNGVRPWAIDKKLAKKLWILSEDLTNVKFII</sequence>
<comment type="similarity">
    <text evidence="1">Belongs to the short-chain dehydrogenases/reductases (SDR) family.</text>
</comment>
<dbReference type="Pfam" id="PF00106">
    <property type="entry name" value="adh_short"/>
    <property type="match status" value="1"/>
</dbReference>
<evidence type="ECO:0000313" key="5">
    <source>
        <dbReference type="Proteomes" id="UP000031866"/>
    </source>
</evidence>
<reference evidence="5" key="1">
    <citation type="submission" date="2014-12" db="EMBL/GenBank/DDBJ databases">
        <title>Genome sequence of Clostridium beijerinckii strain 59B.</title>
        <authorList>
            <person name="Little G.T."/>
            <person name="Minton N.P."/>
        </authorList>
    </citation>
    <scope>NUCLEOTIDE SEQUENCE [LARGE SCALE GENOMIC DNA]</scope>
    <source>
        <strain evidence="5">59B</strain>
    </source>
</reference>
<dbReference type="PRINTS" id="PR00081">
    <property type="entry name" value="GDHRDH"/>
</dbReference>
<dbReference type="KEGG" id="cbei:LF65_03798"/>
<dbReference type="InterPro" id="IPR036291">
    <property type="entry name" value="NAD(P)-bd_dom_sf"/>
</dbReference>
<dbReference type="RefSeq" id="WP_041898092.1">
    <property type="nucleotide sequence ID" value="NZ_CP010086.2"/>
</dbReference>
<organism evidence="4 5">
    <name type="scientific">Clostridium beijerinckii</name>
    <name type="common">Clostridium MP</name>
    <dbReference type="NCBI Taxonomy" id="1520"/>
    <lineage>
        <taxon>Bacteria</taxon>
        <taxon>Bacillati</taxon>
        <taxon>Bacillota</taxon>
        <taxon>Clostridia</taxon>
        <taxon>Eubacteriales</taxon>
        <taxon>Clostridiaceae</taxon>
        <taxon>Clostridium</taxon>
    </lineage>
</organism>
<gene>
    <name evidence="4" type="ORF">LF65_03798</name>
</gene>
<evidence type="ECO:0000313" key="4">
    <source>
        <dbReference type="EMBL" id="AJH00351.1"/>
    </source>
</evidence>
<dbReference type="GO" id="GO:0016491">
    <property type="term" value="F:oxidoreductase activity"/>
    <property type="evidence" value="ECO:0007669"/>
    <property type="project" value="UniProtKB-KW"/>
</dbReference>
<accession>A0A0B5QHC8</accession>
<proteinExistence type="inferred from homology"/>
<protein>
    <submittedName>
        <fullName evidence="4">Oxidoreductase</fullName>
    </submittedName>
</protein>
<dbReference type="OrthoDB" id="9809821at2"/>
<evidence type="ECO:0000256" key="2">
    <source>
        <dbReference type="ARBA" id="ARBA00022857"/>
    </source>
</evidence>
<dbReference type="PANTHER" id="PTHR24320:SF282">
    <property type="entry name" value="WW DOMAIN-CONTAINING OXIDOREDUCTASE"/>
    <property type="match status" value="1"/>
</dbReference>
<dbReference type="STRING" id="1520.LF65_03798"/>
<name>A0A0B5QHC8_CLOBE</name>
<dbReference type="InterPro" id="IPR002347">
    <property type="entry name" value="SDR_fam"/>
</dbReference>
<dbReference type="Gene3D" id="3.40.50.720">
    <property type="entry name" value="NAD(P)-binding Rossmann-like Domain"/>
    <property type="match status" value="1"/>
</dbReference>
<dbReference type="Proteomes" id="UP000031866">
    <property type="component" value="Chromosome"/>
</dbReference>
<dbReference type="PANTHER" id="PTHR24320">
    <property type="entry name" value="RETINOL DEHYDROGENASE"/>
    <property type="match status" value="1"/>
</dbReference>
<dbReference type="EMBL" id="CP010086">
    <property type="protein sequence ID" value="AJH00351.1"/>
    <property type="molecule type" value="Genomic_DNA"/>
</dbReference>